<dbReference type="InterPro" id="IPR053967">
    <property type="entry name" value="LlgE_F_G-like_D1"/>
</dbReference>
<evidence type="ECO:0000313" key="8">
    <source>
        <dbReference type="EMBL" id="SMQ58746.1"/>
    </source>
</evidence>
<dbReference type="PANTHER" id="PTHR30435:SF1">
    <property type="entry name" value="FLAGELLAR HOOK PROTEIN FLGE"/>
    <property type="match status" value="1"/>
</dbReference>
<keyword evidence="9" id="KW-1185">Reference proteome</keyword>
<dbReference type="GO" id="GO:0009424">
    <property type="term" value="C:bacterial-type flagellum hook"/>
    <property type="evidence" value="ECO:0007669"/>
    <property type="project" value="TreeGrafter"/>
</dbReference>
<proteinExistence type="inferred from homology"/>
<keyword evidence="8" id="KW-0969">Cilium</keyword>
<comment type="function">
    <text evidence="4">A flexible structure which links the flagellar filament to the drive apparatus in the basal body.</text>
</comment>
<reference evidence="9" key="1">
    <citation type="submission" date="2017-04" db="EMBL/GenBank/DDBJ databases">
        <authorList>
            <person name="Varghese N."/>
            <person name="Submissions S."/>
        </authorList>
    </citation>
    <scope>NUCLEOTIDE SEQUENCE [LARGE SCALE GENOMIC DNA]</scope>
</reference>
<comment type="subcellular location">
    <subcellularLocation>
        <location evidence="1 4">Bacterial flagellum basal body</location>
    </subcellularLocation>
</comment>
<dbReference type="InterPro" id="IPR001444">
    <property type="entry name" value="Flag_bb_rod_N"/>
</dbReference>
<dbReference type="RefSeq" id="WP_140048843.1">
    <property type="nucleotide sequence ID" value="NZ_FXWK01000001.1"/>
</dbReference>
<feature type="domain" description="Flagellar basal body rod protein N-terminal" evidence="5">
    <location>
        <begin position="9"/>
        <end position="37"/>
    </location>
</feature>
<dbReference type="Pfam" id="PF00460">
    <property type="entry name" value="Flg_bb_rod"/>
    <property type="match status" value="1"/>
</dbReference>
<dbReference type="Pfam" id="PF22692">
    <property type="entry name" value="LlgE_F_G_D1"/>
    <property type="match status" value="1"/>
</dbReference>
<dbReference type="Pfam" id="PF06429">
    <property type="entry name" value="Flg_bbr_C"/>
    <property type="match status" value="1"/>
</dbReference>
<dbReference type="Gene3D" id="2.60.98.20">
    <property type="entry name" value="Flagellar hook protein FlgE"/>
    <property type="match status" value="1"/>
</dbReference>
<dbReference type="InterPro" id="IPR037925">
    <property type="entry name" value="FlgE/F/G-like"/>
</dbReference>
<organism evidence="8 9">
    <name type="scientific">Devosia lucknowensis</name>
    <dbReference type="NCBI Taxonomy" id="1096929"/>
    <lineage>
        <taxon>Bacteria</taxon>
        <taxon>Pseudomonadati</taxon>
        <taxon>Pseudomonadota</taxon>
        <taxon>Alphaproteobacteria</taxon>
        <taxon>Hyphomicrobiales</taxon>
        <taxon>Devosiaceae</taxon>
        <taxon>Devosia</taxon>
    </lineage>
</organism>
<dbReference type="PANTHER" id="PTHR30435">
    <property type="entry name" value="FLAGELLAR PROTEIN"/>
    <property type="match status" value="1"/>
</dbReference>
<name>A0A1Y6E7Z8_9HYPH</name>
<dbReference type="NCBIfam" id="TIGR03506">
    <property type="entry name" value="FlgEFG_subfam"/>
    <property type="match status" value="2"/>
</dbReference>
<keyword evidence="8" id="KW-0282">Flagellum</keyword>
<comment type="similarity">
    <text evidence="2 4">Belongs to the flagella basal body rod proteins family.</text>
</comment>
<dbReference type="GO" id="GO:0071978">
    <property type="term" value="P:bacterial-type flagellum-dependent swarming motility"/>
    <property type="evidence" value="ECO:0007669"/>
    <property type="project" value="TreeGrafter"/>
</dbReference>
<gene>
    <name evidence="8" type="ORF">SAMN06295905_0126</name>
</gene>
<evidence type="ECO:0000256" key="4">
    <source>
        <dbReference type="RuleBase" id="RU362116"/>
    </source>
</evidence>
<evidence type="ECO:0000259" key="7">
    <source>
        <dbReference type="Pfam" id="PF22692"/>
    </source>
</evidence>
<feature type="domain" description="Flagellar hook protein FlgE/F/G-like D1" evidence="7">
    <location>
        <begin position="84"/>
        <end position="143"/>
    </location>
</feature>
<feature type="domain" description="Flagellar basal-body/hook protein C-terminal" evidence="6">
    <location>
        <begin position="888"/>
        <end position="931"/>
    </location>
</feature>
<dbReference type="Proteomes" id="UP000194474">
    <property type="component" value="Unassembled WGS sequence"/>
</dbReference>
<dbReference type="InterPro" id="IPR010930">
    <property type="entry name" value="Flg_bb/hook_C_dom"/>
</dbReference>
<dbReference type="InterPro" id="IPR020013">
    <property type="entry name" value="Flagellar_FlgE/F/G"/>
</dbReference>
<dbReference type="AlphaFoldDB" id="A0A1Y6E7Z8"/>
<evidence type="ECO:0000256" key="1">
    <source>
        <dbReference type="ARBA" id="ARBA00004117"/>
    </source>
</evidence>
<protein>
    <recommendedName>
        <fullName evidence="4">Flagellar hook protein FlgE</fullName>
    </recommendedName>
</protein>
<evidence type="ECO:0000313" key="9">
    <source>
        <dbReference type="Proteomes" id="UP000194474"/>
    </source>
</evidence>
<accession>A0A1Y6E7Z8</accession>
<keyword evidence="8" id="KW-0966">Cell projection</keyword>
<sequence length="933" mass="96717">MGIYGALSSAVTGLRAQSHALENISGNIANSQTTGYKRVETSFVDLIPDAPLKSQVPGAVLAQSRATNTIQGDIQTSTTETFIALNTNGFFVVEPKVGQSDGNAVFAGSNFYTRRGDFQIDKDGLLVNGAGYYLKGLDIDLKTGNISGSVPGVIRLSNAFLPANATRIIEYQANLPQLPKTASYKATQPHSELIKPWTYANPSPLPAYPQAEGVDLPNADVTLVPARAFGTSPLNGTEAAATLVDDGDRLTTTIGGSTYNLWFDTDGNPNSAVQYSASVGSDPLPPQVHFSIADSNLGSLHANDDLYIGSVHIPFSSGGFAPTKAGLQQAIETALGPDYSVFFEYATVNGRQLIELTYPFGATPASTVTGTNLYFESSAPQSSGSSAQTQLTISEHDIVGLHRSAEPFEIGGIAIGFSAPAYPATKEGLLAAITDAFAASAPAGTTVSPAVPIAPATLPAGPFSATITYPAGARTPDTVVGGSSTVVDATGDVDTVLASMEAQLRDLTGDATLFVKLVNERITVSSGHNDPDPLQFVSARAGGMAGDILGLDPGPHAAIPGSAMTALNTYADLLVNDNDTLVVRIGDEEHTFSFDTDGRQTPAAGEHEINASGSLAEMLASLQAGLRAHGGWAAAAATVSYGPEGIAIGFPGNYYYDVTISGSASAANKLGIAGTYPAATGGLPYITAADGNRFLNESIEGGAVTAYAENGAPVNVQMRWAKLDSGAADGLDTWHLYYLADSKATGGSPMWMRVDQDYVFGTDGSLVPPGVREVTIDDFRVGGVSIGKVTLKHEGGMSQFADVNGTVSVSKLTQNGYGAGEFLSVAITDAGRVVATYSNGERIEMAQVVTAQFNGANLLKRLDGGVYEATSESGEPILDLSGSGIIGGALEASNTDISDEFTKLIVTQQAYSAGTRIVSVADEMLQEALNMVR</sequence>
<dbReference type="GO" id="GO:0005829">
    <property type="term" value="C:cytosol"/>
    <property type="evidence" value="ECO:0007669"/>
    <property type="project" value="TreeGrafter"/>
</dbReference>
<keyword evidence="3 4" id="KW-0975">Bacterial flagellum</keyword>
<dbReference type="OrthoDB" id="8372879at2"/>
<evidence type="ECO:0000256" key="3">
    <source>
        <dbReference type="ARBA" id="ARBA00023143"/>
    </source>
</evidence>
<dbReference type="SUPFAM" id="SSF117143">
    <property type="entry name" value="Flagellar hook protein flgE"/>
    <property type="match status" value="2"/>
</dbReference>
<dbReference type="InterPro" id="IPR037058">
    <property type="entry name" value="Falgellar_hook_FlgE_sf"/>
</dbReference>
<evidence type="ECO:0000259" key="5">
    <source>
        <dbReference type="Pfam" id="PF00460"/>
    </source>
</evidence>
<evidence type="ECO:0000259" key="6">
    <source>
        <dbReference type="Pfam" id="PF06429"/>
    </source>
</evidence>
<dbReference type="EMBL" id="FXWK01000001">
    <property type="protein sequence ID" value="SMQ58746.1"/>
    <property type="molecule type" value="Genomic_DNA"/>
</dbReference>
<evidence type="ECO:0000256" key="2">
    <source>
        <dbReference type="ARBA" id="ARBA00009677"/>
    </source>
</evidence>
<dbReference type="GO" id="GO:0009425">
    <property type="term" value="C:bacterial-type flagellum basal body"/>
    <property type="evidence" value="ECO:0007669"/>
    <property type="project" value="UniProtKB-SubCell"/>
</dbReference>